<dbReference type="InterPro" id="IPR027417">
    <property type="entry name" value="P-loop_NTPase"/>
</dbReference>
<reference evidence="3" key="1">
    <citation type="submission" date="2018-10" db="EMBL/GenBank/DDBJ databases">
        <title>Schaedlerella arabinophila gen. nov. sp. nov., isolated from the mouse intestinal tract and comparative analysis with the genome of the closely related altered Schaedler flora strain ASF502.</title>
        <authorList>
            <person name="Miyake S."/>
            <person name="Soh M."/>
            <person name="Seedorf H."/>
        </authorList>
    </citation>
    <scope>NUCLEOTIDE SEQUENCE [LARGE SCALE GENOMIC DNA]</scope>
    <source>
        <strain evidence="3">DSM 106076</strain>
    </source>
</reference>
<dbReference type="PANTHER" id="PTHR43384:SF6">
    <property type="entry name" value="SEPTUM SITE-DETERMINING PROTEIN MIND HOMOLOG, CHLOROPLASTIC"/>
    <property type="match status" value="1"/>
</dbReference>
<dbReference type="PANTHER" id="PTHR43384">
    <property type="entry name" value="SEPTUM SITE-DETERMINING PROTEIN MIND HOMOLOG, CHLOROPLASTIC-RELATED"/>
    <property type="match status" value="1"/>
</dbReference>
<keyword evidence="4" id="KW-1185">Reference proteome</keyword>
<dbReference type="GO" id="GO:0005829">
    <property type="term" value="C:cytosol"/>
    <property type="evidence" value="ECO:0007669"/>
    <property type="project" value="TreeGrafter"/>
</dbReference>
<evidence type="ECO:0000256" key="2">
    <source>
        <dbReference type="ARBA" id="ARBA00022840"/>
    </source>
</evidence>
<dbReference type="GO" id="GO:0005524">
    <property type="term" value="F:ATP binding"/>
    <property type="evidence" value="ECO:0007669"/>
    <property type="project" value="UniProtKB-KW"/>
</dbReference>
<dbReference type="GO" id="GO:0009898">
    <property type="term" value="C:cytoplasmic side of plasma membrane"/>
    <property type="evidence" value="ECO:0007669"/>
    <property type="project" value="TreeGrafter"/>
</dbReference>
<dbReference type="NCBIfam" id="NF047398">
    <property type="entry name" value="AAA_KGGVGR"/>
    <property type="match status" value="1"/>
</dbReference>
<dbReference type="InterPro" id="IPR050625">
    <property type="entry name" value="ParA/MinD_ATPase"/>
</dbReference>
<organism evidence="3 4">
    <name type="scientific">Schaedlerella arabinosiphila</name>
    <dbReference type="NCBI Taxonomy" id="2044587"/>
    <lineage>
        <taxon>Bacteria</taxon>
        <taxon>Bacillati</taxon>
        <taxon>Bacillota</taxon>
        <taxon>Clostridia</taxon>
        <taxon>Lachnospirales</taxon>
        <taxon>Lachnospiraceae</taxon>
        <taxon>Schaedlerella</taxon>
    </lineage>
</organism>
<protein>
    <submittedName>
        <fullName evidence="3">Uncharacterized protein</fullName>
    </submittedName>
</protein>
<dbReference type="Proteomes" id="UP000274920">
    <property type="component" value="Unassembled WGS sequence"/>
</dbReference>
<dbReference type="AlphaFoldDB" id="A0A3R8LH15"/>
<accession>A0A3R8LH15</accession>
<name>A0A3R8LH15_9FIRM</name>
<dbReference type="SUPFAM" id="SSF52540">
    <property type="entry name" value="P-loop containing nucleoside triphosphate hydrolases"/>
    <property type="match status" value="1"/>
</dbReference>
<gene>
    <name evidence="3" type="ORF">EBB54_18885</name>
</gene>
<proteinExistence type="predicted"/>
<evidence type="ECO:0000256" key="1">
    <source>
        <dbReference type="ARBA" id="ARBA00022741"/>
    </source>
</evidence>
<keyword evidence="2" id="KW-0067">ATP-binding</keyword>
<dbReference type="Gene3D" id="3.40.50.300">
    <property type="entry name" value="P-loop containing nucleotide triphosphate hydrolases"/>
    <property type="match status" value="1"/>
</dbReference>
<dbReference type="RefSeq" id="WP_125128506.1">
    <property type="nucleotide sequence ID" value="NZ_RHJS01000002.1"/>
</dbReference>
<keyword evidence="1" id="KW-0547">Nucleotide-binding</keyword>
<dbReference type="GO" id="GO:0051782">
    <property type="term" value="P:negative regulation of cell division"/>
    <property type="evidence" value="ECO:0007669"/>
    <property type="project" value="TreeGrafter"/>
</dbReference>
<evidence type="ECO:0000313" key="4">
    <source>
        <dbReference type="Proteomes" id="UP000274920"/>
    </source>
</evidence>
<sequence>MQIFTWHDIERKIEKTKWPKSWNRVDVYHDEIVINICPEIHDPEEDKQLFRSIFEKLFDGESIQIEFDQTKLYIIYEDGDEADRFRRADAPLFKDISLENKAESKIPKLPGVPVIAFHSYKGGVGRTLSLTALAKGIAKRYGDQKKVLIIDSDLEAPGLTWMINGSQENAAVSYLDVLSLMHFHDINAELAEKIAGLIRKSSLTIETEKLETEHYFLPVYREKEQLLDIFSSPEKIIANQNNKYIISEFLSMIGAALEADIVLVDLRAGVTEFSAPFLFDPRVQKYFVTSTSMQSIKGTQMLLKEIQQKTSGNLWESKILLTMIPPEMEENTIRQIEDELLEAVEREIDSKDSTMLREDYLLRIRFDSPFISLGDFSQICSVLKGKRLLEIMEENAESIFENGQETDGAILPLQEVRETLQSLNSLAAAEVTAEGTKSLNMLATASIREIIKDYQDEVPQIAVLGEKGSGKTYLFKHMLEAKTWAGFQRKLKKEDVEESRETLILPLISTINTKYIHPLAVECIQNANHVFGEAFFDEHSVNKNHKEILSYLDEEHSLAEWTQKWTDLICGMTDIFSVLMQADEYLEERKKRLLFVADGLEDLFMDAQVQKKEGWKYAVKSLCQNVINEMRNLKYGNVGMIVFIRSDMAAEAIGVNFEQFKNQYFRYELNWSPTEALRLAVWIAAQVNPRFAENIDILKASREALEERLELLWGKKLGKNSSRETESSRWIIAALSDFNGHLQARDIVRFLKFSTVNLPGPASEYLDRFILPAEIRKAIPECSKEKLTEIKMEMRSIYQILERLMNMPEEDKRLPLLLDKLNLTGEEIAKLENQGFLVSSDKKYYLPEIIRTALGFRYEKGARPKVLSLLRG</sequence>
<dbReference type="EMBL" id="RHJS01000002">
    <property type="protein sequence ID" value="RRK33176.1"/>
    <property type="molecule type" value="Genomic_DNA"/>
</dbReference>
<evidence type="ECO:0000313" key="3">
    <source>
        <dbReference type="EMBL" id="RRK33176.1"/>
    </source>
</evidence>
<comment type="caution">
    <text evidence="3">The sequence shown here is derived from an EMBL/GenBank/DDBJ whole genome shotgun (WGS) entry which is preliminary data.</text>
</comment>
<dbReference type="GO" id="GO:0016887">
    <property type="term" value="F:ATP hydrolysis activity"/>
    <property type="evidence" value="ECO:0007669"/>
    <property type="project" value="TreeGrafter"/>
</dbReference>